<proteinExistence type="predicted"/>
<dbReference type="Proteomes" id="UP000054047">
    <property type="component" value="Unassembled WGS sequence"/>
</dbReference>
<keyword evidence="3" id="KW-1185">Reference proteome</keyword>
<evidence type="ECO:0000313" key="3">
    <source>
        <dbReference type="Proteomes" id="UP000054047"/>
    </source>
</evidence>
<dbReference type="OrthoDB" id="5859109at2759"/>
<sequence length="345" mass="39360">METVFGILDSASDQSFIRTGLVEQMMLPIHSEKTITVTTFGGRAEKKRTKTVNINLYNQAGQFIHVRLLTHTTIMTSLSLGHLAQNGGRILEELFPDNVESLSQENENPEILIGIDYFNWVMKSNEPVVRLPSGLFITSTFFGPVVLGTPRNDESTEEELYETIIHSYITNVDVEPEKQCNPNPDYSELWKLPGVGTEELLTEEEEFKQVMEQFCSTVELRDGKIYVCFPWKANRHELADNYSLALSRLHQLYKMKERNPDCWNEYCKVINEQLHKKFIEDAIDSPENENPFYYIPHQAVIKAGSETTKTRIVLDASSKRIGELSLNDVIFQGPLLLPNLIGILV</sequence>
<protein>
    <recommendedName>
        <fullName evidence="1">DUF1758 domain-containing protein</fullName>
    </recommendedName>
</protein>
<dbReference type="PANTHER" id="PTHR47331:SF1">
    <property type="entry name" value="GAG-LIKE PROTEIN"/>
    <property type="match status" value="1"/>
</dbReference>
<dbReference type="EMBL" id="KN730674">
    <property type="protein sequence ID" value="KIH60744.1"/>
    <property type="molecule type" value="Genomic_DNA"/>
</dbReference>
<dbReference type="PANTHER" id="PTHR47331">
    <property type="entry name" value="PHD-TYPE DOMAIN-CONTAINING PROTEIN"/>
    <property type="match status" value="1"/>
</dbReference>
<evidence type="ECO:0000259" key="1">
    <source>
        <dbReference type="Pfam" id="PF05585"/>
    </source>
</evidence>
<gene>
    <name evidence="2" type="ORF">ANCDUO_08993</name>
</gene>
<evidence type="ECO:0000313" key="2">
    <source>
        <dbReference type="EMBL" id="KIH60744.1"/>
    </source>
</evidence>
<dbReference type="InterPro" id="IPR008737">
    <property type="entry name" value="DUF1758"/>
</dbReference>
<organism evidence="2 3">
    <name type="scientific">Ancylostoma duodenale</name>
    <dbReference type="NCBI Taxonomy" id="51022"/>
    <lineage>
        <taxon>Eukaryota</taxon>
        <taxon>Metazoa</taxon>
        <taxon>Ecdysozoa</taxon>
        <taxon>Nematoda</taxon>
        <taxon>Chromadorea</taxon>
        <taxon>Rhabditida</taxon>
        <taxon>Rhabditina</taxon>
        <taxon>Rhabditomorpha</taxon>
        <taxon>Strongyloidea</taxon>
        <taxon>Ancylostomatidae</taxon>
        <taxon>Ancylostomatinae</taxon>
        <taxon>Ancylostoma</taxon>
    </lineage>
</organism>
<name>A0A0C2GNT1_9BILA</name>
<accession>A0A0C2GNT1</accession>
<reference evidence="2 3" key="1">
    <citation type="submission" date="2013-12" db="EMBL/GenBank/DDBJ databases">
        <title>Draft genome of the parsitic nematode Ancylostoma duodenale.</title>
        <authorList>
            <person name="Mitreva M."/>
        </authorList>
    </citation>
    <scope>NUCLEOTIDE SEQUENCE [LARGE SCALE GENOMIC DNA]</scope>
    <source>
        <strain evidence="2 3">Zhejiang</strain>
    </source>
</reference>
<dbReference type="Pfam" id="PF05585">
    <property type="entry name" value="DUF1758"/>
    <property type="match status" value="1"/>
</dbReference>
<feature type="domain" description="DUF1758" evidence="1">
    <location>
        <begin position="7"/>
        <end position="123"/>
    </location>
</feature>
<dbReference type="AlphaFoldDB" id="A0A0C2GNT1"/>